<accession>A0ABU4S1F9</accession>
<evidence type="ECO:0000313" key="2">
    <source>
        <dbReference type="Proteomes" id="UP001273505"/>
    </source>
</evidence>
<reference evidence="1 2" key="1">
    <citation type="submission" date="2023-11" db="EMBL/GenBank/DDBJ databases">
        <title>Gilvimarinus fulvus sp. nov., isolated from the surface of Kelp.</title>
        <authorList>
            <person name="Sun Y.Y."/>
            <person name="Gong Y."/>
            <person name="Du Z.J."/>
        </authorList>
    </citation>
    <scope>NUCLEOTIDE SEQUENCE [LARGE SCALE GENOMIC DNA]</scope>
    <source>
        <strain evidence="1 2">SDUM040013</strain>
    </source>
</reference>
<dbReference type="InterPro" id="IPR008183">
    <property type="entry name" value="Aldose_1/G6P_1-epimerase"/>
</dbReference>
<evidence type="ECO:0008006" key="3">
    <source>
        <dbReference type="Google" id="ProtNLM"/>
    </source>
</evidence>
<gene>
    <name evidence="1" type="ORF">SCD92_16730</name>
</gene>
<dbReference type="Pfam" id="PF01263">
    <property type="entry name" value="Aldose_epim"/>
    <property type="match status" value="1"/>
</dbReference>
<organism evidence="1 2">
    <name type="scientific">Gilvimarinus gilvus</name>
    <dbReference type="NCBI Taxonomy" id="3058038"/>
    <lineage>
        <taxon>Bacteria</taxon>
        <taxon>Pseudomonadati</taxon>
        <taxon>Pseudomonadota</taxon>
        <taxon>Gammaproteobacteria</taxon>
        <taxon>Cellvibrionales</taxon>
        <taxon>Cellvibrionaceae</taxon>
        <taxon>Gilvimarinus</taxon>
    </lineage>
</organism>
<dbReference type="Gene3D" id="2.70.98.10">
    <property type="match status" value="1"/>
</dbReference>
<name>A0ABU4S1F9_9GAMM</name>
<dbReference type="InterPro" id="IPR011013">
    <property type="entry name" value="Gal_mutarotase_sf_dom"/>
</dbReference>
<keyword evidence="2" id="KW-1185">Reference proteome</keyword>
<protein>
    <recommendedName>
        <fullName evidence="3">Aldose 1-epimerase</fullName>
    </recommendedName>
</protein>
<sequence>MPGKKCCPHWIESVLTDSVTLTVGAASLSVEPNFGGLLNSLVVPTPRGLREVIDGVTAQELATNPRFCGAVLFPFPNRLRDGRYDFDGHSYQFSVSEVATQTALHGFLYREPAQVTLGADTLLANYELAGVAAGYPFKAQIQIEYRLAANGSLDVEITVRNTDVVDIPVGFGWHPYFTLGQPLERCRLRLPEVKRSEVDERLLPTGRKLKDDRFRESVSLVGIDLDTCFEFDSQATRADVDYVSDEAGFGLQVWQRCGPQGMNFVQLYTPPERQSLAIEPMSCGIDALNTGDGLIRLKPGQTFRSAYGVRVIEP</sequence>
<evidence type="ECO:0000313" key="1">
    <source>
        <dbReference type="EMBL" id="MDX6851024.1"/>
    </source>
</evidence>
<dbReference type="Proteomes" id="UP001273505">
    <property type="component" value="Unassembled WGS sequence"/>
</dbReference>
<dbReference type="SUPFAM" id="SSF74650">
    <property type="entry name" value="Galactose mutarotase-like"/>
    <property type="match status" value="1"/>
</dbReference>
<dbReference type="InterPro" id="IPR014718">
    <property type="entry name" value="GH-type_carb-bd"/>
</dbReference>
<comment type="caution">
    <text evidence="1">The sequence shown here is derived from an EMBL/GenBank/DDBJ whole genome shotgun (WGS) entry which is preliminary data.</text>
</comment>
<dbReference type="EMBL" id="JAXAFO010000037">
    <property type="protein sequence ID" value="MDX6851024.1"/>
    <property type="molecule type" value="Genomic_DNA"/>
</dbReference>
<dbReference type="RefSeq" id="WP_302720635.1">
    <property type="nucleotide sequence ID" value="NZ_JAULRU010000154.1"/>
</dbReference>
<proteinExistence type="predicted"/>